<dbReference type="Pfam" id="PF00046">
    <property type="entry name" value="Homeodomain"/>
    <property type="match status" value="1"/>
</dbReference>
<dbReference type="InterPro" id="IPR017970">
    <property type="entry name" value="Homeobox_CS"/>
</dbReference>
<evidence type="ECO:0000259" key="10">
    <source>
        <dbReference type="PROSITE" id="PS50071"/>
    </source>
</evidence>
<dbReference type="PROSITE" id="PS50071">
    <property type="entry name" value="HOMEOBOX_2"/>
    <property type="match status" value="1"/>
</dbReference>
<evidence type="ECO:0000256" key="4">
    <source>
        <dbReference type="ARBA" id="ARBA00023125"/>
    </source>
</evidence>
<feature type="domain" description="Homeobox" evidence="10">
    <location>
        <begin position="1"/>
        <end position="36"/>
    </location>
</feature>
<evidence type="ECO:0000256" key="5">
    <source>
        <dbReference type="ARBA" id="ARBA00023155"/>
    </source>
</evidence>
<comment type="similarity">
    <text evidence="2">Belongs to the EMX homeobox family.</text>
</comment>
<evidence type="ECO:0000256" key="2">
    <source>
        <dbReference type="ARBA" id="ARBA00007397"/>
    </source>
</evidence>
<evidence type="ECO:0000313" key="11">
    <source>
        <dbReference type="Ensembl" id="ENSMMMP00000023709.1"/>
    </source>
</evidence>
<dbReference type="InterPro" id="IPR009057">
    <property type="entry name" value="Homeodomain-like_sf"/>
</dbReference>
<evidence type="ECO:0000256" key="9">
    <source>
        <dbReference type="SAM" id="MobiDB-lite"/>
    </source>
</evidence>
<dbReference type="PANTHER" id="PTHR24339:SF28">
    <property type="entry name" value="E5-RELATED"/>
    <property type="match status" value="1"/>
</dbReference>
<evidence type="ECO:0000256" key="7">
    <source>
        <dbReference type="PROSITE-ProRule" id="PRU00108"/>
    </source>
</evidence>
<protein>
    <recommendedName>
        <fullName evidence="10">Homeobox domain-containing protein</fullName>
    </recommendedName>
</protein>
<organism evidence="11 12">
    <name type="scientific">Marmota marmota marmota</name>
    <name type="common">Alpine marmot</name>
    <dbReference type="NCBI Taxonomy" id="9994"/>
    <lineage>
        <taxon>Eukaryota</taxon>
        <taxon>Metazoa</taxon>
        <taxon>Chordata</taxon>
        <taxon>Craniata</taxon>
        <taxon>Vertebrata</taxon>
        <taxon>Euteleostomi</taxon>
        <taxon>Mammalia</taxon>
        <taxon>Eutheria</taxon>
        <taxon>Euarchontoglires</taxon>
        <taxon>Glires</taxon>
        <taxon>Rodentia</taxon>
        <taxon>Sciuromorpha</taxon>
        <taxon>Sciuridae</taxon>
        <taxon>Xerinae</taxon>
        <taxon>Marmotini</taxon>
        <taxon>Marmota</taxon>
    </lineage>
</organism>
<keyword evidence="12" id="KW-1185">Reference proteome</keyword>
<evidence type="ECO:0000313" key="12">
    <source>
        <dbReference type="Proteomes" id="UP000694407"/>
    </source>
</evidence>
<proteinExistence type="inferred from homology"/>
<dbReference type="SUPFAM" id="SSF46689">
    <property type="entry name" value="Homeodomain-like"/>
    <property type="match status" value="1"/>
</dbReference>
<keyword evidence="4 7" id="KW-0238">DNA-binding</keyword>
<dbReference type="GO" id="GO:0000981">
    <property type="term" value="F:DNA-binding transcription factor activity, RNA polymerase II-specific"/>
    <property type="evidence" value="ECO:0007669"/>
    <property type="project" value="InterPro"/>
</dbReference>
<keyword evidence="3" id="KW-0217">Developmental protein</keyword>
<dbReference type="InterPro" id="IPR001356">
    <property type="entry name" value="HD"/>
</dbReference>
<dbReference type="AlphaFoldDB" id="A0A8C6A646"/>
<dbReference type="PANTHER" id="PTHR24339">
    <property type="entry name" value="HOMEOBOX PROTEIN EMX-RELATED"/>
    <property type="match status" value="1"/>
</dbReference>
<dbReference type="InterPro" id="IPR050877">
    <property type="entry name" value="EMX-VAX-Noto_Homeobox_TFs"/>
</dbReference>
<evidence type="ECO:0000256" key="8">
    <source>
        <dbReference type="RuleBase" id="RU000682"/>
    </source>
</evidence>
<dbReference type="PROSITE" id="PS00027">
    <property type="entry name" value="HOMEOBOX_1"/>
    <property type="match status" value="1"/>
</dbReference>
<dbReference type="GO" id="GO:0005634">
    <property type="term" value="C:nucleus"/>
    <property type="evidence" value="ECO:0007669"/>
    <property type="project" value="UniProtKB-SubCell"/>
</dbReference>
<evidence type="ECO:0000256" key="3">
    <source>
        <dbReference type="ARBA" id="ARBA00022473"/>
    </source>
</evidence>
<accession>A0A8C6A646</accession>
<dbReference type="Proteomes" id="UP000694407">
    <property type="component" value="Unplaced"/>
</dbReference>
<dbReference type="Ensembl" id="ENSMMMT00000026846.1">
    <property type="protein sequence ID" value="ENSMMMP00000023709.1"/>
    <property type="gene ID" value="ENSMMMG00000020768.1"/>
</dbReference>
<comment type="subcellular location">
    <subcellularLocation>
        <location evidence="1 7 8">Nucleus</location>
    </subcellularLocation>
</comment>
<dbReference type="GeneTree" id="ENSGT00950000183093"/>
<dbReference type="CDD" id="cd00086">
    <property type="entry name" value="homeodomain"/>
    <property type="match status" value="1"/>
</dbReference>
<feature type="DNA-binding region" description="Homeobox" evidence="7">
    <location>
        <begin position="3"/>
        <end position="37"/>
    </location>
</feature>
<reference evidence="11" key="2">
    <citation type="submission" date="2025-09" db="UniProtKB">
        <authorList>
            <consortium name="Ensembl"/>
        </authorList>
    </citation>
    <scope>IDENTIFICATION</scope>
</reference>
<evidence type="ECO:0000256" key="6">
    <source>
        <dbReference type="ARBA" id="ARBA00023242"/>
    </source>
</evidence>
<feature type="region of interest" description="Disordered" evidence="9">
    <location>
        <begin position="35"/>
        <end position="97"/>
    </location>
</feature>
<name>A0A8C6A646_MARMA</name>
<dbReference type="Gene3D" id="1.10.10.60">
    <property type="entry name" value="Homeodomain-like"/>
    <property type="match status" value="1"/>
</dbReference>
<keyword evidence="5 7" id="KW-0371">Homeobox</keyword>
<reference evidence="11" key="1">
    <citation type="submission" date="2025-08" db="UniProtKB">
        <authorList>
            <consortium name="Ensembl"/>
        </authorList>
    </citation>
    <scope>IDENTIFICATION</scope>
</reference>
<keyword evidence="6 7" id="KW-0539">Nucleus</keyword>
<sequence length="172" mass="19622">QIPSFETVAELASTLNLDEAVVKTWFKNQRVKWKKQQQEMEPGVLPGPSTQNTEENEVVSPSPVTAENRVPWNSATTHHQDDDIPRSSGLGQPVLDSGRDCLPPDLKDICLRVSDSPWANTTLDMDQFIKMYHISGEEDPRSLDRYLFCMLYDFIYMKYAEEANPQRLISGF</sequence>
<evidence type="ECO:0000256" key="1">
    <source>
        <dbReference type="ARBA" id="ARBA00004123"/>
    </source>
</evidence>
<dbReference type="GO" id="GO:0000978">
    <property type="term" value="F:RNA polymerase II cis-regulatory region sequence-specific DNA binding"/>
    <property type="evidence" value="ECO:0007669"/>
    <property type="project" value="TreeGrafter"/>
</dbReference>